<gene>
    <name evidence="1" type="ORF">BZL54_08535</name>
</gene>
<evidence type="ECO:0000313" key="2">
    <source>
        <dbReference type="Proteomes" id="UP000217994"/>
    </source>
</evidence>
<evidence type="ECO:0000313" key="1">
    <source>
        <dbReference type="EMBL" id="PCE32689.1"/>
    </source>
</evidence>
<organism evidence="1 2">
    <name type="scientific">Burkholderia ubonensis subsp. mesacidophila</name>
    <dbReference type="NCBI Taxonomy" id="265293"/>
    <lineage>
        <taxon>Bacteria</taxon>
        <taxon>Pseudomonadati</taxon>
        <taxon>Pseudomonadota</taxon>
        <taxon>Betaproteobacteria</taxon>
        <taxon>Burkholderiales</taxon>
        <taxon>Burkholderiaceae</taxon>
        <taxon>Burkholderia</taxon>
        <taxon>Burkholderia cepacia complex</taxon>
    </lineage>
</organism>
<reference evidence="1 2" key="1">
    <citation type="submission" date="2017-01" db="EMBL/GenBank/DDBJ databases">
        <title>Whole-Genome Shotgun Sequencing of Two beta-Proteobacterial Species in Search of the Bulgecin Biosynthetic Cluster.</title>
        <authorList>
            <person name="Horsman M.E."/>
            <person name="Marous D.R."/>
            <person name="Li R."/>
            <person name="Oliver R.A."/>
            <person name="Byun B."/>
            <person name="Emrich S.J."/>
            <person name="Boggess B."/>
            <person name="Townsend C.A."/>
            <person name="Mobashery S."/>
        </authorList>
    </citation>
    <scope>NUCLEOTIDE SEQUENCE [LARGE SCALE GENOMIC DNA]</scope>
    <source>
        <strain evidence="1 2">ATCC 31433</strain>
    </source>
</reference>
<accession>A0A2A4FK25</accession>
<comment type="caution">
    <text evidence="1">The sequence shown here is derived from an EMBL/GenBank/DDBJ whole genome shotgun (WGS) entry which is preliminary data.</text>
</comment>
<dbReference type="Proteomes" id="UP000217994">
    <property type="component" value="Unassembled WGS sequence"/>
</dbReference>
<protein>
    <submittedName>
        <fullName evidence="1">Uncharacterized protein</fullName>
    </submittedName>
</protein>
<sequence>MAGAGVAPEFEEGRRAKFAGVDSLYVGDVGGRPLDVTIENRLARYESDLVRLARALWDKTLLAGDAGQGVMKRALLGIFGYVNRGAWSVLGTSSFLSLSDQARLEYLNEQFTAAARSFAGWDFLFFKDSKTRLLICDSPLFDLRAAADRMDGMDSRCCLMPLGPRGAVVAWKSERKLPEIPVLHWFDRFDPDVLGIETRLVEGPLPDKLAEMCNTFALHRARRWIAASSENELLAHSKFLQPTEVEQRVNTDTLVVYTPASHIARSKLS</sequence>
<dbReference type="EMBL" id="MTZU01000024">
    <property type="protein sequence ID" value="PCE32689.1"/>
    <property type="molecule type" value="Genomic_DNA"/>
</dbReference>
<name>A0A2A4FK25_9BURK</name>
<dbReference type="AlphaFoldDB" id="A0A2A4FK25"/>
<proteinExistence type="predicted"/>